<evidence type="ECO:0000256" key="2">
    <source>
        <dbReference type="ARBA" id="ARBA00023002"/>
    </source>
</evidence>
<keyword evidence="2" id="KW-0560">Oxidoreductase</keyword>
<dbReference type="PANTHER" id="PTHR42659:SF9">
    <property type="entry name" value="XANTHINE DEHYDROGENASE FAD-BINDING SUBUNIT XDHB-RELATED"/>
    <property type="match status" value="1"/>
</dbReference>
<dbReference type="Pfam" id="PF03450">
    <property type="entry name" value="CO_deh_flav_C"/>
    <property type="match status" value="1"/>
</dbReference>
<dbReference type="EMBL" id="FQXU01000006">
    <property type="protein sequence ID" value="SHI10789.1"/>
    <property type="molecule type" value="Genomic_DNA"/>
</dbReference>
<dbReference type="PROSITE" id="PS51387">
    <property type="entry name" value="FAD_PCMH"/>
    <property type="match status" value="1"/>
</dbReference>
<reference evidence="4 5" key="1">
    <citation type="submission" date="2016-11" db="EMBL/GenBank/DDBJ databases">
        <authorList>
            <person name="Jaros S."/>
            <person name="Januszkiewicz K."/>
            <person name="Wedrychowicz H."/>
        </authorList>
    </citation>
    <scope>NUCLEOTIDE SEQUENCE [LARGE SCALE GENOMIC DNA]</scope>
    <source>
        <strain evidence="4 5">DSM 6191</strain>
    </source>
</reference>
<keyword evidence="1" id="KW-0285">Flavoprotein</keyword>
<dbReference type="InterPro" id="IPR051312">
    <property type="entry name" value="Diverse_Substr_Oxidored"/>
</dbReference>
<evidence type="ECO:0000259" key="3">
    <source>
        <dbReference type="PROSITE" id="PS51387"/>
    </source>
</evidence>
<dbReference type="Proteomes" id="UP000184241">
    <property type="component" value="Unassembled WGS sequence"/>
</dbReference>
<dbReference type="InterPro" id="IPR036683">
    <property type="entry name" value="CO_DH_flav_C_dom_sf"/>
</dbReference>
<dbReference type="GO" id="GO:0016491">
    <property type="term" value="F:oxidoreductase activity"/>
    <property type="evidence" value="ECO:0007669"/>
    <property type="project" value="UniProtKB-KW"/>
</dbReference>
<dbReference type="SUPFAM" id="SSF55447">
    <property type="entry name" value="CO dehydrogenase flavoprotein C-terminal domain-like"/>
    <property type="match status" value="1"/>
</dbReference>
<dbReference type="RefSeq" id="WP_073019013.1">
    <property type="nucleotide sequence ID" value="NZ_FQXU01000006.1"/>
</dbReference>
<dbReference type="Gene3D" id="3.30.465.10">
    <property type="match status" value="1"/>
</dbReference>
<dbReference type="InterPro" id="IPR005107">
    <property type="entry name" value="CO_DH_flav_C"/>
</dbReference>
<feature type="domain" description="FAD-binding PCMH-type" evidence="3">
    <location>
        <begin position="1"/>
        <end position="163"/>
    </location>
</feature>
<dbReference type="Gene3D" id="3.30.390.50">
    <property type="entry name" value="CO dehydrogenase flavoprotein, C-terminal domain"/>
    <property type="match status" value="1"/>
</dbReference>
<sequence>MFTLLEFFQPETLEDAYNKLVARKTNTILGGCAFLKMGSKRIGTGIDLSKLNLNYINETDNYIEIGASTTFRDIETSEALNSYFNGVLKEAVKDIIGVQFRNMVTVGASVYSKYGFSDFITALLALDTEVELYKGGRLSLQDFLIKPYEKDILTKIYIKKNERKASYKSLRNSKSDYPILNVTVSKLNDDFKIVVGARPATAKISIDASKFLSKEGFSEASLNKALDIMSSELIFGTNMRATYEYRQAISKVLVKRAIMEVIKC</sequence>
<proteinExistence type="predicted"/>
<organism evidence="4 5">
    <name type="scientific">Clostridium intestinale DSM 6191</name>
    <dbReference type="NCBI Taxonomy" id="1121320"/>
    <lineage>
        <taxon>Bacteria</taxon>
        <taxon>Bacillati</taxon>
        <taxon>Bacillota</taxon>
        <taxon>Clostridia</taxon>
        <taxon>Eubacteriales</taxon>
        <taxon>Clostridiaceae</taxon>
        <taxon>Clostridium</taxon>
    </lineage>
</organism>
<dbReference type="SMART" id="SM01092">
    <property type="entry name" value="CO_deh_flav_C"/>
    <property type="match status" value="1"/>
</dbReference>
<dbReference type="PANTHER" id="PTHR42659">
    <property type="entry name" value="XANTHINE DEHYDROGENASE SUBUNIT C-RELATED"/>
    <property type="match status" value="1"/>
</dbReference>
<dbReference type="Pfam" id="PF00941">
    <property type="entry name" value="FAD_binding_5"/>
    <property type="match status" value="1"/>
</dbReference>
<dbReference type="GO" id="GO:0071949">
    <property type="term" value="F:FAD binding"/>
    <property type="evidence" value="ECO:0007669"/>
    <property type="project" value="InterPro"/>
</dbReference>
<dbReference type="InterPro" id="IPR002346">
    <property type="entry name" value="Mopterin_DH_FAD-bd"/>
</dbReference>
<dbReference type="AlphaFoldDB" id="A0A1M5YFV6"/>
<protein>
    <submittedName>
        <fullName evidence="4">CO or xanthine dehydrogenase, FAD-binding subunit</fullName>
    </submittedName>
</protein>
<gene>
    <name evidence="4" type="ORF">SAMN02745941_01955</name>
</gene>
<dbReference type="InterPro" id="IPR016166">
    <property type="entry name" value="FAD-bd_PCMH"/>
</dbReference>
<dbReference type="InterPro" id="IPR036318">
    <property type="entry name" value="FAD-bd_PCMH-like_sf"/>
</dbReference>
<evidence type="ECO:0000313" key="5">
    <source>
        <dbReference type="Proteomes" id="UP000184241"/>
    </source>
</evidence>
<evidence type="ECO:0000256" key="1">
    <source>
        <dbReference type="ARBA" id="ARBA00022630"/>
    </source>
</evidence>
<dbReference type="SUPFAM" id="SSF56176">
    <property type="entry name" value="FAD-binding/transporter-associated domain-like"/>
    <property type="match status" value="1"/>
</dbReference>
<accession>A0A1M5YFV6</accession>
<name>A0A1M5YFV6_9CLOT</name>
<evidence type="ECO:0000313" key="4">
    <source>
        <dbReference type="EMBL" id="SHI10789.1"/>
    </source>
</evidence>
<dbReference type="InterPro" id="IPR016169">
    <property type="entry name" value="FAD-bd_PCMH_sub2"/>
</dbReference>